<dbReference type="AlphaFoldDB" id="A0A811ZQ73"/>
<evidence type="ECO:0000313" key="1">
    <source>
        <dbReference type="EMBL" id="CAD7690736.1"/>
    </source>
</evidence>
<accession>A0A811ZQ73</accession>
<dbReference type="EMBL" id="CAJHUB010000771">
    <property type="protein sequence ID" value="CAD7690736.1"/>
    <property type="molecule type" value="Genomic_DNA"/>
</dbReference>
<name>A0A811ZQ73_NYCPR</name>
<keyword evidence="2" id="KW-1185">Reference proteome</keyword>
<comment type="caution">
    <text evidence="1">The sequence shown here is derived from an EMBL/GenBank/DDBJ whole genome shotgun (WGS) entry which is preliminary data.</text>
</comment>
<proteinExistence type="predicted"/>
<sequence>MGRDRCISRVNHYYVSKGLETIH</sequence>
<reference evidence="1" key="1">
    <citation type="submission" date="2020-12" db="EMBL/GenBank/DDBJ databases">
        <authorList>
            <consortium name="Molecular Ecology Group"/>
        </authorList>
    </citation>
    <scope>NUCLEOTIDE SEQUENCE</scope>
    <source>
        <strain evidence="1">TBG_1078</strain>
    </source>
</reference>
<protein>
    <submittedName>
        <fullName evidence="1">(raccoon dog) hypothetical protein</fullName>
    </submittedName>
</protein>
<organism evidence="1 2">
    <name type="scientific">Nyctereutes procyonoides</name>
    <name type="common">Raccoon dog</name>
    <name type="synonym">Canis procyonoides</name>
    <dbReference type="NCBI Taxonomy" id="34880"/>
    <lineage>
        <taxon>Eukaryota</taxon>
        <taxon>Metazoa</taxon>
        <taxon>Chordata</taxon>
        <taxon>Craniata</taxon>
        <taxon>Vertebrata</taxon>
        <taxon>Euteleostomi</taxon>
        <taxon>Mammalia</taxon>
        <taxon>Eutheria</taxon>
        <taxon>Laurasiatheria</taxon>
        <taxon>Carnivora</taxon>
        <taxon>Caniformia</taxon>
        <taxon>Canidae</taxon>
        <taxon>Nyctereutes</taxon>
    </lineage>
</organism>
<evidence type="ECO:0000313" key="2">
    <source>
        <dbReference type="Proteomes" id="UP000645828"/>
    </source>
</evidence>
<gene>
    <name evidence="1" type="ORF">NYPRO_LOCUS23530</name>
</gene>
<dbReference type="Proteomes" id="UP000645828">
    <property type="component" value="Unassembled WGS sequence"/>
</dbReference>